<dbReference type="Proteomes" id="UP000001219">
    <property type="component" value="Chromosome"/>
</dbReference>
<dbReference type="STRING" id="526226.Gbro_3151"/>
<dbReference type="EMBL" id="CP001802">
    <property type="protein sequence ID" value="ACY22356.1"/>
    <property type="molecule type" value="Genomic_DNA"/>
</dbReference>
<organism evidence="1 2">
    <name type="scientific">Gordonia bronchialis (strain ATCC 25592 / DSM 43247 / BCRC 13721 / JCM 3198 / KCTC 3076 / NBRC 16047 / NCTC 10667)</name>
    <name type="common">Rhodococcus bronchialis</name>
    <dbReference type="NCBI Taxonomy" id="526226"/>
    <lineage>
        <taxon>Bacteria</taxon>
        <taxon>Bacillati</taxon>
        <taxon>Actinomycetota</taxon>
        <taxon>Actinomycetes</taxon>
        <taxon>Mycobacteriales</taxon>
        <taxon>Gordoniaceae</taxon>
        <taxon>Gordonia</taxon>
    </lineage>
</organism>
<name>D0LBW9_GORB4</name>
<reference evidence="2" key="1">
    <citation type="submission" date="2009-10" db="EMBL/GenBank/DDBJ databases">
        <title>The complete chromosome of Gordonia bronchialis DSM 43247.</title>
        <authorList>
            <consortium name="US DOE Joint Genome Institute (JGI-PGF)"/>
            <person name="Lucas S."/>
            <person name="Copeland A."/>
            <person name="Lapidus A."/>
            <person name="Glavina del Rio T."/>
            <person name="Dalin E."/>
            <person name="Tice H."/>
            <person name="Bruce D."/>
            <person name="Goodwin L."/>
            <person name="Pitluck S."/>
            <person name="Kyrpides N."/>
            <person name="Mavromatis K."/>
            <person name="Ivanova N."/>
            <person name="Ovchinnikova G."/>
            <person name="Saunders E."/>
            <person name="Brettin T."/>
            <person name="Detter J.C."/>
            <person name="Han C."/>
            <person name="Larimer F."/>
            <person name="Land M."/>
            <person name="Hauser L."/>
            <person name="Markowitz V."/>
            <person name="Cheng J.-F."/>
            <person name="Hugenholtz P."/>
            <person name="Woyke T."/>
            <person name="Wu D."/>
            <person name="Jando M."/>
            <person name="Schneider S."/>
            <person name="Goeker M."/>
            <person name="Klenk H.-P."/>
            <person name="Eisen J.A."/>
        </authorList>
    </citation>
    <scope>NUCLEOTIDE SEQUENCE [LARGE SCALE GENOMIC DNA]</scope>
    <source>
        <strain evidence="2">ATCC 25592 / DSM 43247 / BCRC 13721 / JCM 3198 / KCTC 3076 / NBRC 16047 / NCTC 10667</strain>
    </source>
</reference>
<evidence type="ECO:0000313" key="1">
    <source>
        <dbReference type="EMBL" id="ACY22356.1"/>
    </source>
</evidence>
<dbReference type="AlphaFoldDB" id="D0LBW9"/>
<accession>D0LBW9</accession>
<keyword evidence="2" id="KW-1185">Reference proteome</keyword>
<dbReference type="eggNOG" id="ENOG5033YCU">
    <property type="taxonomic scope" value="Bacteria"/>
</dbReference>
<dbReference type="HOGENOM" id="CLU_1924598_0_0_11"/>
<dbReference type="RefSeq" id="WP_012834872.1">
    <property type="nucleotide sequence ID" value="NC_013441.1"/>
</dbReference>
<dbReference type="KEGG" id="gbr:Gbro_3151"/>
<evidence type="ECO:0000313" key="2">
    <source>
        <dbReference type="Proteomes" id="UP000001219"/>
    </source>
</evidence>
<protein>
    <recommendedName>
        <fullName evidence="3">Sensory transduction regulator</fullName>
    </recommendedName>
</protein>
<gene>
    <name evidence="1" type="ordered locus">Gbro_3151</name>
</gene>
<dbReference type="OrthoDB" id="4623481at2"/>
<sequence>MTEALLAKVAGLAAEIGTVEALDAESFMVRLGSTSASVRVLALAEGLDVLAITQLIALDLPNTDELRRDIEDCGAQLSFGSLRRSDPDGVTTDVLQYYTFPVGELGDVPLLTVLHIVLSSGADAAARLVGG</sequence>
<evidence type="ECO:0008006" key="3">
    <source>
        <dbReference type="Google" id="ProtNLM"/>
    </source>
</evidence>
<reference evidence="1 2" key="2">
    <citation type="journal article" date="2010" name="Stand. Genomic Sci.">
        <title>Complete genome sequence of Gordonia bronchialis type strain (3410).</title>
        <authorList>
            <person name="Ivanova N."/>
            <person name="Sikorski J."/>
            <person name="Jando M."/>
            <person name="Lapidus A."/>
            <person name="Nolan M."/>
            <person name="Lucas S."/>
            <person name="Del Rio T.G."/>
            <person name="Tice H."/>
            <person name="Copeland A."/>
            <person name="Cheng J.F."/>
            <person name="Chen F."/>
            <person name="Bruce D."/>
            <person name="Goodwin L."/>
            <person name="Pitluck S."/>
            <person name="Mavromatis K."/>
            <person name="Ovchinnikova G."/>
            <person name="Pati A."/>
            <person name="Chen A."/>
            <person name="Palaniappan K."/>
            <person name="Land M."/>
            <person name="Hauser L."/>
            <person name="Chang Y.J."/>
            <person name="Jeffries C.D."/>
            <person name="Chain P."/>
            <person name="Saunders E."/>
            <person name="Han C."/>
            <person name="Detter J.C."/>
            <person name="Brettin T."/>
            <person name="Rohde M."/>
            <person name="Goker M."/>
            <person name="Bristow J."/>
            <person name="Eisen J.A."/>
            <person name="Markowitz V."/>
            <person name="Hugenholtz P."/>
            <person name="Klenk H.P."/>
            <person name="Kyrpides N.C."/>
        </authorList>
    </citation>
    <scope>NUCLEOTIDE SEQUENCE [LARGE SCALE GENOMIC DNA]</scope>
    <source>
        <strain evidence="2">ATCC 25592 / DSM 43247 / BCRC 13721 / JCM 3198 / KCTC 3076 / NBRC 16047 / NCTC 10667</strain>
    </source>
</reference>
<proteinExistence type="predicted"/>